<evidence type="ECO:0000313" key="3">
    <source>
        <dbReference type="Proteomes" id="UP000030762"/>
    </source>
</evidence>
<proteinExistence type="predicted"/>
<evidence type="ECO:0000313" key="2">
    <source>
        <dbReference type="EMBL" id="EQC37746.1"/>
    </source>
</evidence>
<dbReference type="AlphaFoldDB" id="T0QSQ4"/>
<protein>
    <submittedName>
        <fullName evidence="2">Uncharacterized protein</fullName>
    </submittedName>
</protein>
<keyword evidence="3" id="KW-1185">Reference proteome</keyword>
<gene>
    <name evidence="2" type="ORF">SDRG_04773</name>
</gene>
<dbReference type="VEuPathDB" id="FungiDB:SDRG_04773"/>
<dbReference type="EMBL" id="JH767143">
    <property type="protein sequence ID" value="EQC37746.1"/>
    <property type="molecule type" value="Genomic_DNA"/>
</dbReference>
<reference evidence="2 3" key="1">
    <citation type="submission" date="2012-04" db="EMBL/GenBank/DDBJ databases">
        <title>The Genome Sequence of Saprolegnia declina VS20.</title>
        <authorList>
            <consortium name="The Broad Institute Genome Sequencing Platform"/>
            <person name="Russ C."/>
            <person name="Nusbaum C."/>
            <person name="Tyler B."/>
            <person name="van West P."/>
            <person name="Dieguez-Uribeondo J."/>
            <person name="de Bruijn I."/>
            <person name="Tripathy S."/>
            <person name="Jiang R."/>
            <person name="Young S.K."/>
            <person name="Zeng Q."/>
            <person name="Gargeya S."/>
            <person name="Fitzgerald M."/>
            <person name="Haas B."/>
            <person name="Abouelleil A."/>
            <person name="Alvarado L."/>
            <person name="Arachchi H.M."/>
            <person name="Berlin A."/>
            <person name="Chapman S.B."/>
            <person name="Goldberg J."/>
            <person name="Griggs A."/>
            <person name="Gujja S."/>
            <person name="Hansen M."/>
            <person name="Howarth C."/>
            <person name="Imamovic A."/>
            <person name="Larimer J."/>
            <person name="McCowen C."/>
            <person name="Montmayeur A."/>
            <person name="Murphy C."/>
            <person name="Neiman D."/>
            <person name="Pearson M."/>
            <person name="Priest M."/>
            <person name="Roberts A."/>
            <person name="Saif S."/>
            <person name="Shea T."/>
            <person name="Sisk P."/>
            <person name="Sykes S."/>
            <person name="Wortman J."/>
            <person name="Nusbaum C."/>
            <person name="Birren B."/>
        </authorList>
    </citation>
    <scope>NUCLEOTIDE SEQUENCE [LARGE SCALE GENOMIC DNA]</scope>
    <source>
        <strain evidence="2 3">VS20</strain>
    </source>
</reference>
<feature type="region of interest" description="Disordered" evidence="1">
    <location>
        <begin position="95"/>
        <end position="114"/>
    </location>
</feature>
<dbReference type="GeneID" id="19945500"/>
<name>T0QSQ4_SAPDV</name>
<sequence length="238" mass="27465">MGELATCRYSHGKCKLPRATKKNGTLHTLCEYHRTKACAHQKKLDAKRRNEKLKLFQDDPSLRPQGRKLMGKPLSPMLSSSWHDIHETENRAPLPTRQFNWDHHPSPPPLSPSFLKPLPATTHYQPSAQVAQHQHHYVQAYPTYDPSPRDVYHGNEYDDGRYKFAPPTYRQAPTSKAENSYHAFNGRREYYAPSHAQYSEPLRADLLSPRAAYDYYEPSHEAEPAYARWGSQPVAYHS</sequence>
<feature type="region of interest" description="Disordered" evidence="1">
    <location>
        <begin position="141"/>
        <end position="178"/>
    </location>
</feature>
<feature type="compositionally biased region" description="Basic and acidic residues" evidence="1">
    <location>
        <begin position="147"/>
        <end position="162"/>
    </location>
</feature>
<evidence type="ECO:0000256" key="1">
    <source>
        <dbReference type="SAM" id="MobiDB-lite"/>
    </source>
</evidence>
<dbReference type="OMA" id="IHETENR"/>
<organism evidence="2 3">
    <name type="scientific">Saprolegnia diclina (strain VS20)</name>
    <dbReference type="NCBI Taxonomy" id="1156394"/>
    <lineage>
        <taxon>Eukaryota</taxon>
        <taxon>Sar</taxon>
        <taxon>Stramenopiles</taxon>
        <taxon>Oomycota</taxon>
        <taxon>Saprolegniomycetes</taxon>
        <taxon>Saprolegniales</taxon>
        <taxon>Saprolegniaceae</taxon>
        <taxon>Saprolegnia</taxon>
    </lineage>
</organism>
<dbReference type="InParanoid" id="T0QSQ4"/>
<accession>T0QSQ4</accession>
<dbReference type="Proteomes" id="UP000030762">
    <property type="component" value="Unassembled WGS sequence"/>
</dbReference>
<dbReference type="RefSeq" id="XP_008608679.1">
    <property type="nucleotide sequence ID" value="XM_008610457.1"/>
</dbReference>
<dbReference type="OrthoDB" id="72870at2759"/>